<protein>
    <submittedName>
        <fullName evidence="1">Uncharacterized protein</fullName>
    </submittedName>
</protein>
<gene>
    <name evidence="1" type="ORF">TraAM80_10185</name>
</gene>
<dbReference type="GeneID" id="40334118"/>
<reference evidence="1 2" key="1">
    <citation type="journal article" date="2018" name="BMC Genomics">
        <title>Genomic comparison of Trypanosoma conorhini and Trypanosoma rangeli to Trypanosoma cruzi strains of high and low virulence.</title>
        <authorList>
            <person name="Bradwell K.R."/>
            <person name="Koparde V.N."/>
            <person name="Matveyev A.V."/>
            <person name="Serrano M.G."/>
            <person name="Alves J.M."/>
            <person name="Parikh H."/>
            <person name="Huang B."/>
            <person name="Lee V."/>
            <person name="Espinosa-Alvarez O."/>
            <person name="Ortiz P.A."/>
            <person name="Costa-Martins A.G."/>
            <person name="Teixeira M.M."/>
            <person name="Buck G.A."/>
        </authorList>
    </citation>
    <scope>NUCLEOTIDE SEQUENCE [LARGE SCALE GENOMIC DNA]</scope>
    <source>
        <strain evidence="1 2">AM80</strain>
    </source>
</reference>
<dbReference type="AlphaFoldDB" id="A0A3R7LXM4"/>
<dbReference type="RefSeq" id="XP_029233324.1">
    <property type="nucleotide sequence ID" value="XM_029386824.1"/>
</dbReference>
<accession>A0A3R7LXM4</accession>
<evidence type="ECO:0000313" key="1">
    <source>
        <dbReference type="EMBL" id="RNE95582.1"/>
    </source>
</evidence>
<keyword evidence="2" id="KW-1185">Reference proteome</keyword>
<proteinExistence type="predicted"/>
<dbReference type="OrthoDB" id="10592427at2759"/>
<sequence>MRSTRCYLRTRANGGELGRHARVLFPPTRPIRLALLLAADGRTSISGLTLSMPRHPLTLPSAYALRRHQGEWVATPSLGVSAEPACCGRRPNPMNTILYDPMAPLSV</sequence>
<organism evidence="1 2">
    <name type="scientific">Trypanosoma rangeli</name>
    <dbReference type="NCBI Taxonomy" id="5698"/>
    <lineage>
        <taxon>Eukaryota</taxon>
        <taxon>Discoba</taxon>
        <taxon>Euglenozoa</taxon>
        <taxon>Kinetoplastea</taxon>
        <taxon>Metakinetoplastina</taxon>
        <taxon>Trypanosomatida</taxon>
        <taxon>Trypanosomatidae</taxon>
        <taxon>Trypanosoma</taxon>
        <taxon>Herpetosoma</taxon>
    </lineage>
</organism>
<name>A0A3R7LXM4_TRYRA</name>
<dbReference type="Proteomes" id="UP000283634">
    <property type="component" value="Unassembled WGS sequence"/>
</dbReference>
<comment type="caution">
    <text evidence="1">The sequence shown here is derived from an EMBL/GenBank/DDBJ whole genome shotgun (WGS) entry which is preliminary data.</text>
</comment>
<evidence type="ECO:0000313" key="2">
    <source>
        <dbReference type="Proteomes" id="UP000283634"/>
    </source>
</evidence>
<dbReference type="EMBL" id="MKGL01000834">
    <property type="protein sequence ID" value="RNE95582.1"/>
    <property type="molecule type" value="Genomic_DNA"/>
</dbReference>